<sequence length="32" mass="3634">ARLGASWVQHDLDGQAEVDMLHVEEELMVKLN</sequence>
<comment type="caution">
    <text evidence="1">The sequence shown here is derived from an EMBL/GenBank/DDBJ whole genome shotgun (WGS) entry which is preliminary data.</text>
</comment>
<organism evidence="1 2">
    <name type="scientific">Trifolium medium</name>
    <dbReference type="NCBI Taxonomy" id="97028"/>
    <lineage>
        <taxon>Eukaryota</taxon>
        <taxon>Viridiplantae</taxon>
        <taxon>Streptophyta</taxon>
        <taxon>Embryophyta</taxon>
        <taxon>Tracheophyta</taxon>
        <taxon>Spermatophyta</taxon>
        <taxon>Magnoliopsida</taxon>
        <taxon>eudicotyledons</taxon>
        <taxon>Gunneridae</taxon>
        <taxon>Pentapetalae</taxon>
        <taxon>rosids</taxon>
        <taxon>fabids</taxon>
        <taxon>Fabales</taxon>
        <taxon>Fabaceae</taxon>
        <taxon>Papilionoideae</taxon>
        <taxon>50 kb inversion clade</taxon>
        <taxon>NPAAA clade</taxon>
        <taxon>Hologalegina</taxon>
        <taxon>IRL clade</taxon>
        <taxon>Trifolieae</taxon>
        <taxon>Trifolium</taxon>
    </lineage>
</organism>
<dbReference type="AlphaFoldDB" id="A0A392W9T4"/>
<evidence type="ECO:0000313" key="1">
    <source>
        <dbReference type="EMBL" id="MCI96502.1"/>
    </source>
</evidence>
<name>A0A392W9T4_9FABA</name>
<protein>
    <submittedName>
        <fullName evidence="1">Uncharacterized protein</fullName>
    </submittedName>
</protein>
<feature type="non-terminal residue" evidence="1">
    <location>
        <position position="1"/>
    </location>
</feature>
<keyword evidence="2" id="KW-1185">Reference proteome</keyword>
<reference evidence="1 2" key="1">
    <citation type="journal article" date="2018" name="Front. Plant Sci.">
        <title>Red Clover (Trifolium pratense) and Zigzag Clover (T. medium) - A Picture of Genomic Similarities and Differences.</title>
        <authorList>
            <person name="Dluhosova J."/>
            <person name="Istvanek J."/>
            <person name="Nedelnik J."/>
            <person name="Repkova J."/>
        </authorList>
    </citation>
    <scope>NUCLEOTIDE SEQUENCE [LARGE SCALE GENOMIC DNA]</scope>
    <source>
        <strain evidence="2">cv. 10/8</strain>
        <tissue evidence="1">Leaf</tissue>
    </source>
</reference>
<dbReference type="Proteomes" id="UP000265520">
    <property type="component" value="Unassembled WGS sequence"/>
</dbReference>
<evidence type="ECO:0000313" key="2">
    <source>
        <dbReference type="Proteomes" id="UP000265520"/>
    </source>
</evidence>
<accession>A0A392W9T4</accession>
<proteinExistence type="predicted"/>
<dbReference type="EMBL" id="LXQA011416421">
    <property type="protein sequence ID" value="MCI96502.1"/>
    <property type="molecule type" value="Genomic_DNA"/>
</dbReference>